<dbReference type="Proteomes" id="UP000186666">
    <property type="component" value="Unassembled WGS sequence"/>
</dbReference>
<sequence length="105" mass="11873">MSAFTEGLSHELNSQGALMQLSDLVEMTALILIITHLTSGCSRTLTSFLTRLRRFIFMMTMSLVMNNPEFVVKNMKKIRSIMKLCAKLSRILIGMAHKGQAYRCT</sequence>
<dbReference type="RefSeq" id="WP_068586186.1">
    <property type="nucleotide sequence ID" value="NZ_JARLKF010000040.1"/>
</dbReference>
<proteinExistence type="predicted"/>
<organism evidence="2 3">
    <name type="scientific">Paenibacillus macquariensis</name>
    <dbReference type="NCBI Taxonomy" id="948756"/>
    <lineage>
        <taxon>Bacteria</taxon>
        <taxon>Bacillati</taxon>
        <taxon>Bacillota</taxon>
        <taxon>Bacilli</taxon>
        <taxon>Bacillales</taxon>
        <taxon>Paenibacillaceae</taxon>
        <taxon>Paenibacillus</taxon>
    </lineage>
</organism>
<keyword evidence="3" id="KW-1185">Reference proteome</keyword>
<gene>
    <name evidence="2" type="ORF">SAMN05421578_1322</name>
</gene>
<dbReference type="EMBL" id="FTNK01000032">
    <property type="protein sequence ID" value="SIR67916.1"/>
    <property type="molecule type" value="Genomic_DNA"/>
</dbReference>
<accession>A0ABY1KGL3</accession>
<name>A0ABY1KGL3_9BACL</name>
<protein>
    <submittedName>
        <fullName evidence="2">Uncharacterized protein</fullName>
    </submittedName>
</protein>
<evidence type="ECO:0000313" key="3">
    <source>
        <dbReference type="Proteomes" id="UP000186666"/>
    </source>
</evidence>
<keyword evidence="1" id="KW-1133">Transmembrane helix</keyword>
<feature type="transmembrane region" description="Helical" evidence="1">
    <location>
        <begin position="27"/>
        <end position="49"/>
    </location>
</feature>
<reference evidence="2 3" key="1">
    <citation type="submission" date="2017-01" db="EMBL/GenBank/DDBJ databases">
        <authorList>
            <person name="Varghese N."/>
            <person name="Submissions S."/>
        </authorList>
    </citation>
    <scope>NUCLEOTIDE SEQUENCE [LARGE SCALE GENOMIC DNA]</scope>
    <source>
        <strain evidence="2 3">ATCC 23464</strain>
    </source>
</reference>
<comment type="caution">
    <text evidence="2">The sequence shown here is derived from an EMBL/GenBank/DDBJ whole genome shotgun (WGS) entry which is preliminary data.</text>
</comment>
<evidence type="ECO:0000313" key="2">
    <source>
        <dbReference type="EMBL" id="SIR67916.1"/>
    </source>
</evidence>
<keyword evidence="1" id="KW-0472">Membrane</keyword>
<keyword evidence="1" id="KW-0812">Transmembrane</keyword>
<evidence type="ECO:0000256" key="1">
    <source>
        <dbReference type="SAM" id="Phobius"/>
    </source>
</evidence>